<sequence length="80" mass="8745">MDADQLQKLQASGAILVDARKAAEYVDGSIKGAISVPYDPEVSAKDIHFDSSVDKYDLSKIADKDKIYVVFCNASTCWKS</sequence>
<dbReference type="SUPFAM" id="SSF52821">
    <property type="entry name" value="Rhodanese/Cell cycle control phosphatase"/>
    <property type="match status" value="1"/>
</dbReference>
<comment type="caution">
    <text evidence="2">The sequence shown here is derived from an EMBL/GenBank/DDBJ whole genome shotgun (WGS) entry which is preliminary data.</text>
</comment>
<dbReference type="Gene3D" id="3.40.250.10">
    <property type="entry name" value="Rhodanese-like domain"/>
    <property type="match status" value="1"/>
</dbReference>
<evidence type="ECO:0000313" key="3">
    <source>
        <dbReference type="Proteomes" id="UP000033423"/>
    </source>
</evidence>
<dbReference type="Proteomes" id="UP000033423">
    <property type="component" value="Unassembled WGS sequence"/>
</dbReference>
<organism evidence="2 3">
    <name type="scientific">Candidatus Magnetobacterium bavaricum</name>
    <dbReference type="NCBI Taxonomy" id="29290"/>
    <lineage>
        <taxon>Bacteria</taxon>
        <taxon>Pseudomonadati</taxon>
        <taxon>Nitrospirota</taxon>
        <taxon>Thermodesulfovibrionia</taxon>
        <taxon>Thermodesulfovibrionales</taxon>
        <taxon>Candidatus Magnetobacteriaceae</taxon>
        <taxon>Candidatus Magnetobacterium</taxon>
    </lineage>
</organism>
<dbReference type="InterPro" id="IPR001763">
    <property type="entry name" value="Rhodanese-like_dom"/>
</dbReference>
<evidence type="ECO:0000259" key="1">
    <source>
        <dbReference type="PROSITE" id="PS50206"/>
    </source>
</evidence>
<dbReference type="CDD" id="cd00158">
    <property type="entry name" value="RHOD"/>
    <property type="match status" value="1"/>
</dbReference>
<gene>
    <name evidence="2" type="ORF">MBAV_001002</name>
</gene>
<dbReference type="Pfam" id="PF00581">
    <property type="entry name" value="Rhodanese"/>
    <property type="match status" value="1"/>
</dbReference>
<evidence type="ECO:0000313" key="2">
    <source>
        <dbReference type="EMBL" id="KJU86804.1"/>
    </source>
</evidence>
<dbReference type="EMBL" id="LACI01000450">
    <property type="protein sequence ID" value="KJU86804.1"/>
    <property type="molecule type" value="Genomic_DNA"/>
</dbReference>
<name>A0A0F3GXY0_9BACT</name>
<feature type="non-terminal residue" evidence="2">
    <location>
        <position position="80"/>
    </location>
</feature>
<reference evidence="2 3" key="1">
    <citation type="submission" date="2015-02" db="EMBL/GenBank/DDBJ databases">
        <title>Single-cell genomics of uncultivated deep-branching MTB reveals a conserved set of magnetosome genes.</title>
        <authorList>
            <person name="Kolinko S."/>
            <person name="Richter M."/>
            <person name="Glockner F.O."/>
            <person name="Brachmann A."/>
            <person name="Schuler D."/>
        </authorList>
    </citation>
    <scope>NUCLEOTIDE SEQUENCE [LARGE SCALE GENOMIC DNA]</scope>
    <source>
        <strain evidence="2">TM-1</strain>
    </source>
</reference>
<protein>
    <submittedName>
        <fullName evidence="2">Rhodanese domain protein</fullName>
    </submittedName>
</protein>
<dbReference type="PROSITE" id="PS50206">
    <property type="entry name" value="RHODANESE_3"/>
    <property type="match status" value="1"/>
</dbReference>
<feature type="domain" description="Rhodanese" evidence="1">
    <location>
        <begin position="10"/>
        <end position="80"/>
    </location>
</feature>
<dbReference type="InterPro" id="IPR036873">
    <property type="entry name" value="Rhodanese-like_dom_sf"/>
</dbReference>
<dbReference type="AlphaFoldDB" id="A0A0F3GXY0"/>
<keyword evidence="3" id="KW-1185">Reference proteome</keyword>
<accession>A0A0F3GXY0</accession>
<proteinExistence type="predicted"/>